<dbReference type="Proteomes" id="UP000292447">
    <property type="component" value="Chromosome III"/>
</dbReference>
<evidence type="ECO:0000256" key="9">
    <source>
        <dbReference type="SAM" id="MobiDB-lite"/>
    </source>
</evidence>
<dbReference type="GO" id="GO:0006368">
    <property type="term" value="P:transcription elongation by RNA polymerase II"/>
    <property type="evidence" value="ECO:0007669"/>
    <property type="project" value="TreeGrafter"/>
</dbReference>
<dbReference type="InterPro" id="IPR037382">
    <property type="entry name" value="Rsc/polybromo"/>
</dbReference>
<keyword evidence="2" id="KW-0677">Repeat</keyword>
<feature type="region of interest" description="Disordered" evidence="9">
    <location>
        <begin position="284"/>
        <end position="309"/>
    </location>
</feature>
<dbReference type="Pfam" id="PF00439">
    <property type="entry name" value="Bromodomain"/>
    <property type="match status" value="2"/>
</dbReference>
<dbReference type="PRINTS" id="PR00503">
    <property type="entry name" value="BROMODOMAIN"/>
</dbReference>
<feature type="domain" description="Bromo" evidence="10">
    <location>
        <begin position="40"/>
        <end position="110"/>
    </location>
</feature>
<dbReference type="PROSITE" id="PS50014">
    <property type="entry name" value="BROMODOMAIN_2"/>
    <property type="match status" value="2"/>
</dbReference>
<evidence type="ECO:0000259" key="10">
    <source>
        <dbReference type="PROSITE" id="PS50014"/>
    </source>
</evidence>
<dbReference type="EMBL" id="CP034458">
    <property type="protein sequence ID" value="QBM88714.1"/>
    <property type="molecule type" value="Genomic_DNA"/>
</dbReference>
<gene>
    <name evidence="11" type="primary">MPUL0C06930</name>
    <name evidence="11" type="ORF">METSCH_C06930</name>
</gene>
<dbReference type="GO" id="GO:0016586">
    <property type="term" value="C:RSC-type complex"/>
    <property type="evidence" value="ECO:0007669"/>
    <property type="project" value="InterPro"/>
</dbReference>
<keyword evidence="6" id="KW-0804">Transcription</keyword>
<dbReference type="SUPFAM" id="SSF47370">
    <property type="entry name" value="Bromodomain"/>
    <property type="match status" value="2"/>
</dbReference>
<evidence type="ECO:0000256" key="5">
    <source>
        <dbReference type="ARBA" id="ARBA00023117"/>
    </source>
</evidence>
<name>A0A4P6XSC0_9ASCO</name>
<evidence type="ECO:0000313" key="12">
    <source>
        <dbReference type="Proteomes" id="UP000292447"/>
    </source>
</evidence>
<dbReference type="AlphaFoldDB" id="A0A4P6XSC0"/>
<keyword evidence="12" id="KW-1185">Reference proteome</keyword>
<protein>
    <submittedName>
        <fullName evidence="11">Chromatin structure-remodeling complex subunit RSC4</fullName>
    </submittedName>
</protein>
<keyword evidence="5 8" id="KW-0103">Bromodomain</keyword>
<dbReference type="GO" id="GO:0006338">
    <property type="term" value="P:chromatin remodeling"/>
    <property type="evidence" value="ECO:0007669"/>
    <property type="project" value="InterPro"/>
</dbReference>
<accession>A0A4P6XSC0</accession>
<dbReference type="SMART" id="SM00297">
    <property type="entry name" value="BROMO"/>
    <property type="match status" value="2"/>
</dbReference>
<feature type="domain" description="Bromo" evidence="10">
    <location>
        <begin position="158"/>
        <end position="236"/>
    </location>
</feature>
<evidence type="ECO:0000256" key="1">
    <source>
        <dbReference type="ARBA" id="ARBA00004123"/>
    </source>
</evidence>
<evidence type="ECO:0000313" key="11">
    <source>
        <dbReference type="EMBL" id="QBM88714.1"/>
    </source>
</evidence>
<dbReference type="PROSITE" id="PS00633">
    <property type="entry name" value="BROMODOMAIN_1"/>
    <property type="match status" value="1"/>
</dbReference>
<dbReference type="InterPro" id="IPR036427">
    <property type="entry name" value="Bromodomain-like_sf"/>
</dbReference>
<evidence type="ECO:0000256" key="4">
    <source>
        <dbReference type="ARBA" id="ARBA00023015"/>
    </source>
</evidence>
<dbReference type="InterPro" id="IPR001487">
    <property type="entry name" value="Bromodomain"/>
</dbReference>
<dbReference type="InterPro" id="IPR018359">
    <property type="entry name" value="Bromodomain_CS"/>
</dbReference>
<proteinExistence type="predicted"/>
<evidence type="ECO:0000256" key="7">
    <source>
        <dbReference type="ARBA" id="ARBA00023242"/>
    </source>
</evidence>
<evidence type="ECO:0000256" key="2">
    <source>
        <dbReference type="ARBA" id="ARBA00022737"/>
    </source>
</evidence>
<dbReference type="STRING" id="2163413.A0A4P6XSC0"/>
<keyword evidence="7" id="KW-0539">Nucleus</keyword>
<sequence length="577" mass="64625">MPPKKRPGPAEGSAAKKPKTSLAPFQEFLDSLDALQDAAETRQLVTAFVKLPSKKLYPDYYELIEHPLSLHEVLKKVSRDAYASTDEFIADFRLMHDNAVKYNDPELWIVEDAARLLAHVEQHAPQVHSEPEADTEETDLPQMCLDLLDQVINHDFPGEGQLSGPFINDIDPQEYPDYFQFIASPTSFTDVRAKVALGAIFSEDKSVAENLQAFHDATMLIFSNAQAYNDPSSLIYEDAEKLRTVFSEQFAALKHDLVAEPKPGLKLTIKAPKEPVKLKLSLKKTPVPVAGANPDEPPKKRRGRKPKKVIEEEQRLAALEEARLKQEAGIVDEEPAEEPEESDLDPLELCAMGKLKTIPSSDDVFIRRVSFSTSQLAASQVLDSVLAQPQQTLARQQLVRKSLYPEAPVFNAATVFDYQFEPVGFSSKAYSISLPHDTAPVATFKVGLHELIYNIKRDDLVDGQGLLKGKAEEDFMCSLLLNDEEIDNGCEMTEETDPADGRTKLLFLTYEVKLNYGLNMINFELRLSPSLLKSLKKKTVEEEPAEIAGRHTRHQAQQIKLNWDVEKFTLFVVSHGS</sequence>
<organism evidence="11 12">
    <name type="scientific">Metschnikowia aff. pulcherrima</name>
    <dbReference type="NCBI Taxonomy" id="2163413"/>
    <lineage>
        <taxon>Eukaryota</taxon>
        <taxon>Fungi</taxon>
        <taxon>Dikarya</taxon>
        <taxon>Ascomycota</taxon>
        <taxon>Saccharomycotina</taxon>
        <taxon>Pichiomycetes</taxon>
        <taxon>Metschnikowiaceae</taxon>
        <taxon>Metschnikowia</taxon>
    </lineage>
</organism>
<keyword evidence="4" id="KW-0805">Transcription regulation</keyword>
<dbReference type="PANTHER" id="PTHR16062">
    <property type="entry name" value="SWI/SNF-RELATED"/>
    <property type="match status" value="1"/>
</dbReference>
<dbReference type="PANTHER" id="PTHR16062:SF19">
    <property type="entry name" value="PROTEIN POLYBROMO-1"/>
    <property type="match status" value="1"/>
</dbReference>
<dbReference type="GO" id="GO:0003682">
    <property type="term" value="F:chromatin binding"/>
    <property type="evidence" value="ECO:0007669"/>
    <property type="project" value="TreeGrafter"/>
</dbReference>
<comment type="subcellular location">
    <subcellularLocation>
        <location evidence="1">Nucleus</location>
    </subcellularLocation>
</comment>
<reference evidence="12" key="1">
    <citation type="submission" date="2019-03" db="EMBL/GenBank/DDBJ databases">
        <title>Snf2 controls pulcherriminic acid biosynthesis and connects pigmentation and antifungal activity of the yeast Metschnikowia pulcherrima.</title>
        <authorList>
            <person name="Gore-Lloyd D."/>
            <person name="Sumann I."/>
            <person name="Brachmann A.O."/>
            <person name="Schneeberger K."/>
            <person name="Ortiz-Merino R.A."/>
            <person name="Moreno-Beltran M."/>
            <person name="Schlaefli M."/>
            <person name="Kirner P."/>
            <person name="Santos Kron A."/>
            <person name="Wolfe K.H."/>
            <person name="Piel J."/>
            <person name="Ahrens C.H."/>
            <person name="Henk D."/>
            <person name="Freimoser F.M."/>
        </authorList>
    </citation>
    <scope>NUCLEOTIDE SEQUENCE [LARGE SCALE GENOMIC DNA]</scope>
    <source>
        <strain evidence="12">APC 1.2</strain>
    </source>
</reference>
<dbReference type="CDD" id="cd04369">
    <property type="entry name" value="Bromodomain"/>
    <property type="match status" value="2"/>
</dbReference>
<dbReference type="Gene3D" id="1.20.920.10">
    <property type="entry name" value="Bromodomain-like"/>
    <property type="match status" value="2"/>
</dbReference>
<evidence type="ECO:0000256" key="6">
    <source>
        <dbReference type="ARBA" id="ARBA00023163"/>
    </source>
</evidence>
<evidence type="ECO:0000256" key="3">
    <source>
        <dbReference type="ARBA" id="ARBA00022853"/>
    </source>
</evidence>
<evidence type="ECO:0000256" key="8">
    <source>
        <dbReference type="PROSITE-ProRule" id="PRU00035"/>
    </source>
</evidence>
<keyword evidence="3" id="KW-0156">Chromatin regulator</keyword>